<reference evidence="6" key="1">
    <citation type="submission" date="2024-05" db="EMBL/GenBank/DDBJ databases">
        <authorList>
            <person name="Kim S."/>
            <person name="Heo J."/>
            <person name="Choi H."/>
            <person name="Choi Y."/>
            <person name="Kwon S.-W."/>
            <person name="Kim Y."/>
        </authorList>
    </citation>
    <scope>NUCLEOTIDE SEQUENCE</scope>
    <source>
        <strain evidence="6">KACC 23698</strain>
    </source>
</reference>
<feature type="region of interest" description="Disordered" evidence="3">
    <location>
        <begin position="23"/>
        <end position="42"/>
    </location>
</feature>
<evidence type="ECO:0000259" key="5">
    <source>
        <dbReference type="Pfam" id="PF00127"/>
    </source>
</evidence>
<protein>
    <submittedName>
        <fullName evidence="6">Cupredoxin family protein</fullName>
    </submittedName>
</protein>
<dbReference type="PANTHER" id="PTHR38439:SF3">
    <property type="entry name" value="COPPER-RESISTANT CUPROPROTEIN COPI"/>
    <property type="match status" value="1"/>
</dbReference>
<dbReference type="AlphaFoldDB" id="A0AAU7JEA1"/>
<dbReference type="SUPFAM" id="SSF49503">
    <property type="entry name" value="Cupredoxins"/>
    <property type="match status" value="1"/>
</dbReference>
<evidence type="ECO:0000256" key="4">
    <source>
        <dbReference type="SAM" id="SignalP"/>
    </source>
</evidence>
<dbReference type="InterPro" id="IPR050845">
    <property type="entry name" value="Cu-binding_ET"/>
</dbReference>
<gene>
    <name evidence="6" type="ORF">ABEG18_23355</name>
</gene>
<dbReference type="EMBL" id="CP157484">
    <property type="protein sequence ID" value="XBO38598.1"/>
    <property type="molecule type" value="Genomic_DNA"/>
</dbReference>
<keyword evidence="2" id="KW-0186">Copper</keyword>
<evidence type="ECO:0000313" key="6">
    <source>
        <dbReference type="EMBL" id="XBO38598.1"/>
    </source>
</evidence>
<dbReference type="RefSeq" id="WP_406855437.1">
    <property type="nucleotide sequence ID" value="NZ_CP157484.1"/>
</dbReference>
<dbReference type="Gene3D" id="2.60.40.420">
    <property type="entry name" value="Cupredoxins - blue copper proteins"/>
    <property type="match status" value="1"/>
</dbReference>
<dbReference type="InterPro" id="IPR000923">
    <property type="entry name" value="BlueCu_1"/>
</dbReference>
<proteinExistence type="predicted"/>
<keyword evidence="1" id="KW-0479">Metal-binding</keyword>
<feature type="compositionally biased region" description="Basic and acidic residues" evidence="3">
    <location>
        <begin position="32"/>
        <end position="42"/>
    </location>
</feature>
<name>A0AAU7JEA1_9HYPH</name>
<dbReference type="GO" id="GO:0005507">
    <property type="term" value="F:copper ion binding"/>
    <property type="evidence" value="ECO:0007669"/>
    <property type="project" value="InterPro"/>
</dbReference>
<accession>A0AAU7JEA1</accession>
<dbReference type="InterPro" id="IPR008972">
    <property type="entry name" value="Cupredoxin"/>
</dbReference>
<feature type="chain" id="PRO_5043548978" evidence="4">
    <location>
        <begin position="22"/>
        <end position="160"/>
    </location>
</feature>
<dbReference type="PANTHER" id="PTHR38439">
    <property type="entry name" value="AURACYANIN-B"/>
    <property type="match status" value="1"/>
</dbReference>
<dbReference type="CDD" id="cd04211">
    <property type="entry name" value="Cupredoxin_like_2"/>
    <property type="match status" value="1"/>
</dbReference>
<dbReference type="PROSITE" id="PS00079">
    <property type="entry name" value="MULTICOPPER_OXIDASE1"/>
    <property type="match status" value="1"/>
</dbReference>
<dbReference type="GO" id="GO:0009055">
    <property type="term" value="F:electron transfer activity"/>
    <property type="evidence" value="ECO:0007669"/>
    <property type="project" value="InterPro"/>
</dbReference>
<evidence type="ECO:0000256" key="2">
    <source>
        <dbReference type="ARBA" id="ARBA00023008"/>
    </source>
</evidence>
<evidence type="ECO:0000256" key="3">
    <source>
        <dbReference type="SAM" id="MobiDB-lite"/>
    </source>
</evidence>
<evidence type="ECO:0000256" key="1">
    <source>
        <dbReference type="ARBA" id="ARBA00022723"/>
    </source>
</evidence>
<feature type="domain" description="Blue (type 1) copper" evidence="5">
    <location>
        <begin position="56"/>
        <end position="160"/>
    </location>
</feature>
<dbReference type="Pfam" id="PF00127">
    <property type="entry name" value="Copper-bind"/>
    <property type="match status" value="1"/>
</dbReference>
<sequence>MILRLITTAAALAVSAGLAFSGPGAPGHTHKKFEAGEPGDPKKTVAKTVEVGMHEHADATMKFVPDRIEVKRGEQVRFVLKNHGKADHEFMLDSMEHNARHKIAMEKNPDMEHDDPNGKRLSPDASNEIVWRFTKAGTFEYACLIPGHYESGMHGLVVVK</sequence>
<keyword evidence="4" id="KW-0732">Signal</keyword>
<dbReference type="InterPro" id="IPR033138">
    <property type="entry name" value="Cu_oxidase_CS"/>
</dbReference>
<feature type="signal peptide" evidence="4">
    <location>
        <begin position="1"/>
        <end position="21"/>
    </location>
</feature>
<organism evidence="6">
    <name type="scientific">Alsobacter sp. KACC 23698</name>
    <dbReference type="NCBI Taxonomy" id="3149229"/>
    <lineage>
        <taxon>Bacteria</taxon>
        <taxon>Pseudomonadati</taxon>
        <taxon>Pseudomonadota</taxon>
        <taxon>Alphaproteobacteria</taxon>
        <taxon>Hyphomicrobiales</taxon>
        <taxon>Alsobacteraceae</taxon>
        <taxon>Alsobacter</taxon>
    </lineage>
</organism>